<protein>
    <submittedName>
        <fullName evidence="5">Vacuolar protein sorting-associated protein 8</fullName>
    </submittedName>
</protein>
<dbReference type="GO" id="GO:0005770">
    <property type="term" value="C:late endosome"/>
    <property type="evidence" value="ECO:0007669"/>
    <property type="project" value="TreeGrafter"/>
</dbReference>
<organism evidence="5 6">
    <name type="scientific">Scheffersomyces spartinae</name>
    <dbReference type="NCBI Taxonomy" id="45513"/>
    <lineage>
        <taxon>Eukaryota</taxon>
        <taxon>Fungi</taxon>
        <taxon>Dikarya</taxon>
        <taxon>Ascomycota</taxon>
        <taxon>Saccharomycotina</taxon>
        <taxon>Pichiomycetes</taxon>
        <taxon>Debaryomycetaceae</taxon>
        <taxon>Scheffersomyces</taxon>
    </lineage>
</organism>
<dbReference type="Pfam" id="PF01105">
    <property type="entry name" value="EMP24_GP25L"/>
    <property type="match status" value="1"/>
</dbReference>
<dbReference type="GeneID" id="66113671"/>
<dbReference type="PANTHER" id="PTHR12616:SF8">
    <property type="entry name" value="VACUOLAR PROTEIN SORTING-ASSOCIATED PROTEIN 8 HOMOLOG"/>
    <property type="match status" value="1"/>
</dbReference>
<accession>A0A9P7VEE4</accession>
<evidence type="ECO:0000313" key="5">
    <source>
        <dbReference type="EMBL" id="KAG7196282.1"/>
    </source>
</evidence>
<dbReference type="Pfam" id="PF25066">
    <property type="entry name" value="TPR_VPS8_2"/>
    <property type="match status" value="1"/>
</dbReference>
<keyword evidence="6" id="KW-1185">Reference proteome</keyword>
<feature type="repeat" description="WD" evidence="2">
    <location>
        <begin position="359"/>
        <end position="393"/>
    </location>
</feature>
<feature type="chain" id="PRO_5040320159" evidence="3">
    <location>
        <begin position="19"/>
        <end position="1595"/>
    </location>
</feature>
<dbReference type="InterPro" id="IPR045111">
    <property type="entry name" value="Vps41/Vps8"/>
</dbReference>
<keyword evidence="3" id="KW-0732">Signal</keyword>
<gene>
    <name evidence="5" type="primary">VPS8</name>
    <name evidence="5" type="ORF">KQ657_000297</name>
</gene>
<dbReference type="SMART" id="SM01190">
    <property type="entry name" value="EMP24_GP25L"/>
    <property type="match status" value="1"/>
</dbReference>
<dbReference type="Proteomes" id="UP000790833">
    <property type="component" value="Unassembled WGS sequence"/>
</dbReference>
<dbReference type="Pfam" id="PF23410">
    <property type="entry name" value="Beta-prop_VPS8"/>
    <property type="match status" value="1"/>
</dbReference>
<dbReference type="InterPro" id="IPR001680">
    <property type="entry name" value="WD40_rpt"/>
</dbReference>
<keyword evidence="2" id="KW-0853">WD repeat</keyword>
<dbReference type="InterPro" id="IPR036322">
    <property type="entry name" value="WD40_repeat_dom_sf"/>
</dbReference>
<feature type="domain" description="GOLD" evidence="4">
    <location>
        <begin position="29"/>
        <end position="146"/>
    </location>
</feature>
<proteinExistence type="inferred from homology"/>
<dbReference type="GO" id="GO:0030897">
    <property type="term" value="C:HOPS complex"/>
    <property type="evidence" value="ECO:0007669"/>
    <property type="project" value="TreeGrafter"/>
</dbReference>
<reference evidence="5" key="1">
    <citation type="submission" date="2021-03" db="EMBL/GenBank/DDBJ databases">
        <authorList>
            <person name="Palmer J.M."/>
        </authorList>
    </citation>
    <scope>NUCLEOTIDE SEQUENCE</scope>
    <source>
        <strain evidence="5">ARV_011</strain>
    </source>
</reference>
<evidence type="ECO:0000259" key="4">
    <source>
        <dbReference type="PROSITE" id="PS50866"/>
    </source>
</evidence>
<dbReference type="GO" id="GO:0034058">
    <property type="term" value="P:endosomal vesicle fusion"/>
    <property type="evidence" value="ECO:0007669"/>
    <property type="project" value="TreeGrafter"/>
</dbReference>
<dbReference type="Gene3D" id="2.130.10.10">
    <property type="entry name" value="YVTN repeat-like/Quinoprotein amine dehydrogenase"/>
    <property type="match status" value="1"/>
</dbReference>
<evidence type="ECO:0000256" key="2">
    <source>
        <dbReference type="PROSITE-ProRule" id="PRU00221"/>
    </source>
</evidence>
<dbReference type="GO" id="GO:0006623">
    <property type="term" value="P:protein targeting to vacuole"/>
    <property type="evidence" value="ECO:0007669"/>
    <property type="project" value="InterPro"/>
</dbReference>
<dbReference type="InterPro" id="IPR059070">
    <property type="entry name" value="TPR_VPS8_2"/>
</dbReference>
<name>A0A9P7VEE4_9ASCO</name>
<sequence>MPRVSVVIVLYLLTKVLGLFHVYLDQGVSQCFQKEIEKDLLLIGRYSMQIREPETHFFYLPRDIVNTGVIIDVVELFQGNHRVVHRKANAKGQFAFSALASGEHRICITPKSFYSKKWLRNDSPDEELAKRDLRFVQARLQIDIEVGDGLLVDTKPSKQILDDLVERILHLSQKLVDIRREQRFIRQKERSFRDQSELTCSRVLKWTWIQFGALILTGISEGDSIQSSNGSNYIQKHRFDDRSQTSISIALRSYSSKLTRQLGRNNSSFDGSKNSTFQWNEMHKILKTIEGSSFVASYGTATLIEPSSLYVAVGTLKGYVICFSYHQEAEYSLHPTRHNDIDASQSQHESVTATAAVAITSLCFSSDVTSLVAGYSDGSINLWQLSQSSSGIVIPLYTIQGIAKHDRLKKNVDGHIVGTPITYVSFIGSLRYKLVSSDRSGYIFYHHGFKKFMRKYFVTHKIIGNSGDNKDKDREQSHDVLACELLPLGNTPQITDQWGVLAVLTDHLLVVVTILSLNDSNQIRLVNHFKTGIPKIINDTPIVTGCLSWFPCLDSDNGSGVTTTTTRLAYSWNNIITVLELQNASSFLDEYMKELIDRDKTIGTLAMKRTCRWKNSTGWCFRSLQWISPTLLSLFLNGKDGDDELKFETLSYIGGNRLLKVGNPDPMDLKIFLNKELNSFTGSIKVIKGRIMLLTESYHNNQKHLFVGMQLQWSDIIEISLARGDYSKALNLIHKLFFSTDVLNIVSTDLPLELKPRQKILETIVLRVITSSIKLFQTPMAIEDTDLIEENLSMVFDLISKLSTENSSLSPQLLAIMEEIFEVMDDNKRTFFAVLEEYILLKKISSLLALVLKEMVRYYITKEKGELLTEIICILDIKSLDIDNTIQLCKLYDLRDCLIYIWNYVLHDYATPLMDFIGDIIQSMSDSEKGDYLLDDDKQLHKVFSYISFILTGRQYPTDRYVQPADETFARKSIEEILFAVNILESGNAKPIKPTIFPYLFLLLKFDSFEMLSSLNEFFEDYTLNDKELNRQYIIEALLDIYEVNRSSFLEFDFCSLAIFIARNYSKYPQFIRLPDSILDKVIDDLCNYDDNWGTKISINDCELALQCLLQRYLPDNTTYLLVKLKEAKFYSILMNIYKAEEKYSQVAATWFEKNRRVLPEKGHKTLQGDNDESDYYDSMKVVLEMCLENSSITERMGVNEVIRRNFKFLVELDFKALLSLLNAHEPNLHSEILKIPSGDIDTLVFQYLETLFQDYDKHKRSLDIPSLLELGLKYIELLCMFSPKSVYPYVKEHMNIFDEKKEELLDVLQNGGAIESKSLLLVYQKHYFEALTNLISYACEVVVSDISNFENVIRLAMDICHSAEGDPSQKSETDDSKLNLNEKLWLQLVESLVRLSNNYGADEKEHKLLNMSIHNCFREISEDSSNIKENVSFMRIFNNLLLEASTQNETTLSNVRSILRDVFLTYSFEKDSMGLMQNMLLQKIYKLLGIVKMNALQGHQITSKNCGVCNKVLWGSKIPIEHYEAWETLEILRIDSQTTVHLEGASTSHPMVILGRGSPDRIDGLEDINAKDYEFLKLLYFACGHGARLSCHDI</sequence>
<comment type="caution">
    <text evidence="5">The sequence shown here is derived from an EMBL/GenBank/DDBJ whole genome shotgun (WGS) entry which is preliminary data.</text>
</comment>
<evidence type="ECO:0000256" key="3">
    <source>
        <dbReference type="SAM" id="SignalP"/>
    </source>
</evidence>
<evidence type="ECO:0000313" key="6">
    <source>
        <dbReference type="Proteomes" id="UP000790833"/>
    </source>
</evidence>
<dbReference type="InterPro" id="IPR015943">
    <property type="entry name" value="WD40/YVTN_repeat-like_dom_sf"/>
</dbReference>
<dbReference type="Pfam" id="PF12816">
    <property type="entry name" value="TPR_Vps8"/>
    <property type="match status" value="1"/>
</dbReference>
<dbReference type="PROSITE" id="PS50866">
    <property type="entry name" value="GOLD"/>
    <property type="match status" value="1"/>
</dbReference>
<evidence type="ECO:0000256" key="1">
    <source>
        <dbReference type="ARBA" id="ARBA00009422"/>
    </source>
</evidence>
<dbReference type="InterPro" id="IPR025941">
    <property type="entry name" value="Vps8_central_dom"/>
</dbReference>
<feature type="signal peptide" evidence="3">
    <location>
        <begin position="1"/>
        <end position="18"/>
    </location>
</feature>
<dbReference type="PANTHER" id="PTHR12616">
    <property type="entry name" value="VACUOLAR PROTEIN SORTING VPS41"/>
    <property type="match status" value="1"/>
</dbReference>
<comment type="similarity">
    <text evidence="1">Belongs to the VPS8 family.</text>
</comment>
<dbReference type="InterPro" id="IPR009038">
    <property type="entry name" value="GOLD_dom"/>
</dbReference>
<dbReference type="PROSITE" id="PS50082">
    <property type="entry name" value="WD_REPEATS_2"/>
    <property type="match status" value="1"/>
</dbReference>
<dbReference type="RefSeq" id="XP_043051827.1">
    <property type="nucleotide sequence ID" value="XM_043191150.1"/>
</dbReference>
<dbReference type="SUPFAM" id="SSF50978">
    <property type="entry name" value="WD40 repeat-like"/>
    <property type="match status" value="1"/>
</dbReference>
<dbReference type="EMBL" id="JAHMUF010000001">
    <property type="protein sequence ID" value="KAG7196282.1"/>
    <property type="molecule type" value="Genomic_DNA"/>
</dbReference>
<dbReference type="OrthoDB" id="289913at2759"/>